<proteinExistence type="predicted"/>
<accession>A0A1G6JJ97</accession>
<protein>
    <submittedName>
        <fullName evidence="1">Uncharacterized protein</fullName>
    </submittedName>
</protein>
<evidence type="ECO:0000313" key="1">
    <source>
        <dbReference type="EMBL" id="SDC18728.1"/>
    </source>
</evidence>
<dbReference type="AlphaFoldDB" id="A0A1G6JJ97"/>
<keyword evidence="2" id="KW-1185">Reference proteome</keyword>
<dbReference type="EMBL" id="FMZE01000001">
    <property type="protein sequence ID" value="SDC18728.1"/>
    <property type="molecule type" value="Genomic_DNA"/>
</dbReference>
<organism evidence="1 2">
    <name type="scientific">Prauserella marina</name>
    <dbReference type="NCBI Taxonomy" id="530584"/>
    <lineage>
        <taxon>Bacteria</taxon>
        <taxon>Bacillati</taxon>
        <taxon>Actinomycetota</taxon>
        <taxon>Actinomycetes</taxon>
        <taxon>Pseudonocardiales</taxon>
        <taxon>Pseudonocardiaceae</taxon>
        <taxon>Prauserella</taxon>
    </lineage>
</organism>
<dbReference type="Proteomes" id="UP000199494">
    <property type="component" value="Unassembled WGS sequence"/>
</dbReference>
<dbReference type="RefSeq" id="WP_091797077.1">
    <property type="nucleotide sequence ID" value="NZ_CP016353.1"/>
</dbReference>
<gene>
    <name evidence="1" type="ORF">SAMN05421630_101742</name>
</gene>
<sequence length="377" mass="39954">MIVIAVVAGLVGGSAATWLIMDSRERDPNPIEVGATVVNTLGEDTDLFGEAVERWRALPAAERPRGEVTVLHAAGSGDREIAVLIDETGLGAAYERGAETGEIQWVEQLGGVAREGGAGADPSSAVLGDGAWIETRARNSRVEAAVLTGDEVRWEKVSVENGITAAIPALGADRCGAKVLAEHHDNGVRFHLLRPRQSNVGTSLHSYLRPLDAEGKHSAEDRPVRDVADLGAAELRMVSRLACSDRSEFTLAIPHLFAMTEWWSGTLPSGETASVDAISATTDSVLLTTGDESLVIPFDFSAGLNAVVWWFDDNDRLVAAGSPGVERIDVVLPDGRRVSDQGRFLSVELGELTSSRARGARVSAVDAEGLPATVLPR</sequence>
<dbReference type="OrthoDB" id="5196995at2"/>
<evidence type="ECO:0000313" key="2">
    <source>
        <dbReference type="Proteomes" id="UP000199494"/>
    </source>
</evidence>
<reference evidence="1 2" key="1">
    <citation type="submission" date="2016-10" db="EMBL/GenBank/DDBJ databases">
        <authorList>
            <person name="de Groot N.N."/>
        </authorList>
    </citation>
    <scope>NUCLEOTIDE SEQUENCE [LARGE SCALE GENOMIC DNA]</scope>
    <source>
        <strain evidence="1 2">CGMCC 4.5506</strain>
    </source>
</reference>
<name>A0A1G6JJ97_9PSEU</name>